<dbReference type="Proteomes" id="UP000037755">
    <property type="component" value="Unassembled WGS sequence"/>
</dbReference>
<accession>A0A0M8MK97</accession>
<evidence type="ECO:0008006" key="4">
    <source>
        <dbReference type="Google" id="ProtNLM"/>
    </source>
</evidence>
<dbReference type="PATRIC" id="fig|1202724.3.peg.3190"/>
<dbReference type="EMBL" id="LIYD01000005">
    <property type="protein sequence ID" value="KOS07258.1"/>
    <property type="molecule type" value="Genomic_DNA"/>
</dbReference>
<evidence type="ECO:0000313" key="3">
    <source>
        <dbReference type="Proteomes" id="UP000037755"/>
    </source>
</evidence>
<organism evidence="2 3">
    <name type="scientific">Flavobacterium akiainvivens</name>
    <dbReference type="NCBI Taxonomy" id="1202724"/>
    <lineage>
        <taxon>Bacteria</taxon>
        <taxon>Pseudomonadati</taxon>
        <taxon>Bacteroidota</taxon>
        <taxon>Flavobacteriia</taxon>
        <taxon>Flavobacteriales</taxon>
        <taxon>Flavobacteriaceae</taxon>
        <taxon>Flavobacterium</taxon>
    </lineage>
</organism>
<gene>
    <name evidence="2" type="ORF">AM493_15350</name>
</gene>
<keyword evidence="3" id="KW-1185">Reference proteome</keyword>
<name>A0A0M8MK97_9FLAO</name>
<reference evidence="2 3" key="1">
    <citation type="submission" date="2015-08" db="EMBL/GenBank/DDBJ databases">
        <title>Whole genome sequence of Flavobacterium akiainvivens IK-1T, from decaying Wikstroemia oahuensis, an endemic Hawaiian shrub.</title>
        <authorList>
            <person name="Wan X."/>
            <person name="Hou S."/>
            <person name="Saito J."/>
            <person name="Donachie S."/>
        </authorList>
    </citation>
    <scope>NUCLEOTIDE SEQUENCE [LARGE SCALE GENOMIC DNA]</scope>
    <source>
        <strain evidence="2 3">IK-1</strain>
    </source>
</reference>
<comment type="caution">
    <text evidence="2">The sequence shown here is derived from an EMBL/GenBank/DDBJ whole genome shotgun (WGS) entry which is preliminary data.</text>
</comment>
<evidence type="ECO:0000313" key="2">
    <source>
        <dbReference type="EMBL" id="KOS07258.1"/>
    </source>
</evidence>
<feature type="signal peptide" evidence="1">
    <location>
        <begin position="1"/>
        <end position="18"/>
    </location>
</feature>
<evidence type="ECO:0000256" key="1">
    <source>
        <dbReference type="SAM" id="SignalP"/>
    </source>
</evidence>
<proteinExistence type="predicted"/>
<dbReference type="AlphaFoldDB" id="A0A0M8MK97"/>
<protein>
    <recommendedName>
        <fullName evidence="4">DUF4142 domain-containing protein</fullName>
    </recommendedName>
</protein>
<feature type="chain" id="PRO_5005818479" description="DUF4142 domain-containing protein" evidence="1">
    <location>
        <begin position="19"/>
        <end position="157"/>
    </location>
</feature>
<sequence length="157" mass="18178">MKYCLFLLSLFLFSSAYSQVKNDSLPPVKKDLTAEECKIAAKRYAEMTDTETYKQFTSHTIKMVKMLHGATPPDLHISDKEAVRTWLTTNIAQTDFASVDEGVEMIHDQYVLMEKVYSENADVYTYMRRATRRQLGQITAAHKQDAFDRLYEESDKQ</sequence>
<dbReference type="RefSeq" id="WP_054408910.1">
    <property type="nucleotide sequence ID" value="NZ_FOYA01000005.1"/>
</dbReference>
<keyword evidence="1" id="KW-0732">Signal</keyword>